<evidence type="ECO:0000313" key="3">
    <source>
        <dbReference type="EMBL" id="TFK98758.1"/>
    </source>
</evidence>
<dbReference type="AlphaFoldDB" id="A0A5C3QF37"/>
<reference evidence="3 4" key="1">
    <citation type="journal article" date="2019" name="Nat. Ecol. Evol.">
        <title>Megaphylogeny resolves global patterns of mushroom evolution.</title>
        <authorList>
            <person name="Varga T."/>
            <person name="Krizsan K."/>
            <person name="Foldi C."/>
            <person name="Dima B."/>
            <person name="Sanchez-Garcia M."/>
            <person name="Sanchez-Ramirez S."/>
            <person name="Szollosi G.J."/>
            <person name="Szarkandi J.G."/>
            <person name="Papp V."/>
            <person name="Albert L."/>
            <person name="Andreopoulos W."/>
            <person name="Angelini C."/>
            <person name="Antonin V."/>
            <person name="Barry K.W."/>
            <person name="Bougher N.L."/>
            <person name="Buchanan P."/>
            <person name="Buyck B."/>
            <person name="Bense V."/>
            <person name="Catcheside P."/>
            <person name="Chovatia M."/>
            <person name="Cooper J."/>
            <person name="Damon W."/>
            <person name="Desjardin D."/>
            <person name="Finy P."/>
            <person name="Geml J."/>
            <person name="Haridas S."/>
            <person name="Hughes K."/>
            <person name="Justo A."/>
            <person name="Karasinski D."/>
            <person name="Kautmanova I."/>
            <person name="Kiss B."/>
            <person name="Kocsube S."/>
            <person name="Kotiranta H."/>
            <person name="LaButti K.M."/>
            <person name="Lechner B.E."/>
            <person name="Liimatainen K."/>
            <person name="Lipzen A."/>
            <person name="Lukacs Z."/>
            <person name="Mihaltcheva S."/>
            <person name="Morgado L.N."/>
            <person name="Niskanen T."/>
            <person name="Noordeloos M.E."/>
            <person name="Ohm R.A."/>
            <person name="Ortiz-Santana B."/>
            <person name="Ovrebo C."/>
            <person name="Racz N."/>
            <person name="Riley R."/>
            <person name="Savchenko A."/>
            <person name="Shiryaev A."/>
            <person name="Soop K."/>
            <person name="Spirin V."/>
            <person name="Szebenyi C."/>
            <person name="Tomsovsky M."/>
            <person name="Tulloss R.E."/>
            <person name="Uehling J."/>
            <person name="Grigoriev I.V."/>
            <person name="Vagvolgyi C."/>
            <person name="Papp T."/>
            <person name="Martin F.M."/>
            <person name="Miettinen O."/>
            <person name="Hibbett D.S."/>
            <person name="Nagy L.G."/>
        </authorList>
    </citation>
    <scope>NUCLEOTIDE SEQUENCE [LARGE SCALE GENOMIC DNA]</scope>
    <source>
        <strain evidence="3 4">CBS 309.79</strain>
    </source>
</reference>
<keyword evidence="2" id="KW-1133">Transmembrane helix</keyword>
<evidence type="ECO:0000313" key="4">
    <source>
        <dbReference type="Proteomes" id="UP000305067"/>
    </source>
</evidence>
<organism evidence="3 4">
    <name type="scientific">Pterulicium gracile</name>
    <dbReference type="NCBI Taxonomy" id="1884261"/>
    <lineage>
        <taxon>Eukaryota</taxon>
        <taxon>Fungi</taxon>
        <taxon>Dikarya</taxon>
        <taxon>Basidiomycota</taxon>
        <taxon>Agaricomycotina</taxon>
        <taxon>Agaricomycetes</taxon>
        <taxon>Agaricomycetidae</taxon>
        <taxon>Agaricales</taxon>
        <taxon>Pleurotineae</taxon>
        <taxon>Pterulaceae</taxon>
        <taxon>Pterulicium</taxon>
    </lineage>
</organism>
<gene>
    <name evidence="3" type="ORF">BDV98DRAFT_657729</name>
</gene>
<keyword evidence="4" id="KW-1185">Reference proteome</keyword>
<protein>
    <submittedName>
        <fullName evidence="3">Uncharacterized protein</fullName>
    </submittedName>
</protein>
<keyword evidence="2" id="KW-0812">Transmembrane</keyword>
<sequence>MEPPPETLHPPAYTEKPAPRSSRRSRSLQKSGLPVHGCGGSHPRPINTNATQTVAENQETESNPGSPNDSSELSLASSRFPLPDHWLGPGKKDAHPHWQDSRVRAMAGVKQTLFVFLCTTALCYADLKHICHAICFHPENHDETRWNKLTRQIRNAMQGVVLWATFMCALCTSFITQDAPMQSIFPYTHPAPYHFFLLSFAACLGGLSPAAGIVLILLKFKPPWIQQTLFSSKFHVYTTLILFSYPAWSIYAGLLLLCIHRACNGSVCIVIIDEKLSHRVQEASITERIVRSSPL</sequence>
<evidence type="ECO:0000256" key="2">
    <source>
        <dbReference type="SAM" id="Phobius"/>
    </source>
</evidence>
<accession>A0A5C3QF37</accession>
<feature type="compositionally biased region" description="Polar residues" evidence="1">
    <location>
        <begin position="46"/>
        <end position="75"/>
    </location>
</feature>
<dbReference type="Proteomes" id="UP000305067">
    <property type="component" value="Unassembled WGS sequence"/>
</dbReference>
<feature type="region of interest" description="Disordered" evidence="1">
    <location>
        <begin position="1"/>
        <end position="75"/>
    </location>
</feature>
<dbReference type="EMBL" id="ML178837">
    <property type="protein sequence ID" value="TFK98758.1"/>
    <property type="molecule type" value="Genomic_DNA"/>
</dbReference>
<dbReference type="OrthoDB" id="2640035at2759"/>
<feature type="transmembrane region" description="Helical" evidence="2">
    <location>
        <begin position="195"/>
        <end position="218"/>
    </location>
</feature>
<proteinExistence type="predicted"/>
<name>A0A5C3QF37_9AGAR</name>
<feature type="transmembrane region" description="Helical" evidence="2">
    <location>
        <begin position="239"/>
        <end position="257"/>
    </location>
</feature>
<feature type="transmembrane region" description="Helical" evidence="2">
    <location>
        <begin position="155"/>
        <end position="175"/>
    </location>
</feature>
<evidence type="ECO:0000256" key="1">
    <source>
        <dbReference type="SAM" id="MobiDB-lite"/>
    </source>
</evidence>
<keyword evidence="2" id="KW-0472">Membrane</keyword>